<dbReference type="InterPro" id="IPR014456">
    <property type="entry name" value="UCP010244_IM"/>
</dbReference>
<proteinExistence type="predicted"/>
<evidence type="ECO:0000313" key="2">
    <source>
        <dbReference type="Proteomes" id="UP001549047"/>
    </source>
</evidence>
<reference evidence="1 2" key="1">
    <citation type="submission" date="2024-06" db="EMBL/GenBank/DDBJ databases">
        <title>Genomic Encyclopedia of Type Strains, Phase IV (KMG-IV): sequencing the most valuable type-strain genomes for metagenomic binning, comparative biology and taxonomic classification.</title>
        <authorList>
            <person name="Goeker M."/>
        </authorList>
    </citation>
    <scope>NUCLEOTIDE SEQUENCE [LARGE SCALE GENOMIC DNA]</scope>
    <source>
        <strain evidence="1 2">DSM 29780</strain>
    </source>
</reference>
<name>A0ABV2IXS6_9HYPH</name>
<gene>
    <name evidence="1" type="ORF">ABID16_001590</name>
</gene>
<accession>A0ABV2IXS6</accession>
<sequence>MRSLFYAVGVGLLGALVLHITVILATPVYTGADIYARVLDLGADGEFRPLPDKPVDGGLAVSGPFLKEAVCAFSVDDGPVNLTAEGSVPFWSAAIYDSRSNEIFSMSDRTAVRGTLDIIAGTEAQITALKNSGVNATENHILVTLPADDAYVVLRAVMPETSMAASTQAFLDSASCDGL</sequence>
<dbReference type="PIRSF" id="PIRSF010244">
    <property type="entry name" value="UCP010244_imp"/>
    <property type="match status" value="1"/>
</dbReference>
<keyword evidence="2" id="KW-1185">Reference proteome</keyword>
<dbReference type="RefSeq" id="WP_354555764.1">
    <property type="nucleotide sequence ID" value="NZ_JBEPMB010000001.1"/>
</dbReference>
<evidence type="ECO:0000313" key="1">
    <source>
        <dbReference type="EMBL" id="MET3613285.1"/>
    </source>
</evidence>
<organism evidence="1 2">
    <name type="scientific">Rhizobium aquaticum</name>
    <dbReference type="NCBI Taxonomy" id="1549636"/>
    <lineage>
        <taxon>Bacteria</taxon>
        <taxon>Pseudomonadati</taxon>
        <taxon>Pseudomonadota</taxon>
        <taxon>Alphaproteobacteria</taxon>
        <taxon>Hyphomicrobiales</taxon>
        <taxon>Rhizobiaceae</taxon>
        <taxon>Rhizobium/Agrobacterium group</taxon>
        <taxon>Rhizobium</taxon>
    </lineage>
</organism>
<comment type="caution">
    <text evidence="1">The sequence shown here is derived from an EMBL/GenBank/DDBJ whole genome shotgun (WGS) entry which is preliminary data.</text>
</comment>
<dbReference type="Proteomes" id="UP001549047">
    <property type="component" value="Unassembled WGS sequence"/>
</dbReference>
<protein>
    <submittedName>
        <fullName evidence="1">Membrane protein</fullName>
    </submittedName>
</protein>
<dbReference type="EMBL" id="JBEPMB010000001">
    <property type="protein sequence ID" value="MET3613285.1"/>
    <property type="molecule type" value="Genomic_DNA"/>
</dbReference>